<name>A0AAW1H271_SAPOF</name>
<dbReference type="AlphaFoldDB" id="A0AAW1H271"/>
<dbReference type="SUPFAM" id="SSF56801">
    <property type="entry name" value="Acetyl-CoA synthetase-like"/>
    <property type="match status" value="1"/>
</dbReference>
<comment type="caution">
    <text evidence="3">The sequence shown here is derived from an EMBL/GenBank/DDBJ whole genome shotgun (WGS) entry which is preliminary data.</text>
</comment>
<dbReference type="InterPro" id="IPR000873">
    <property type="entry name" value="AMP-dep_synth/lig_dom"/>
</dbReference>
<evidence type="ECO:0000313" key="4">
    <source>
        <dbReference type="Proteomes" id="UP001443914"/>
    </source>
</evidence>
<keyword evidence="1" id="KW-1133">Transmembrane helix</keyword>
<dbReference type="Gene3D" id="3.40.50.980">
    <property type="match status" value="1"/>
</dbReference>
<dbReference type="Pfam" id="PF00501">
    <property type="entry name" value="AMP-binding"/>
    <property type="match status" value="1"/>
</dbReference>
<keyword evidence="4" id="KW-1185">Reference proteome</keyword>
<proteinExistence type="predicted"/>
<evidence type="ECO:0000256" key="1">
    <source>
        <dbReference type="SAM" id="Phobius"/>
    </source>
</evidence>
<reference evidence="3" key="1">
    <citation type="submission" date="2024-03" db="EMBL/GenBank/DDBJ databases">
        <title>WGS assembly of Saponaria officinalis var. Norfolk2.</title>
        <authorList>
            <person name="Jenkins J."/>
            <person name="Shu S."/>
            <person name="Grimwood J."/>
            <person name="Barry K."/>
            <person name="Goodstein D."/>
            <person name="Schmutz J."/>
            <person name="Leebens-Mack J."/>
            <person name="Osbourn A."/>
        </authorList>
    </citation>
    <scope>NUCLEOTIDE SEQUENCE [LARGE SCALE GENOMIC DNA]</scope>
    <source>
        <strain evidence="3">JIC</strain>
    </source>
</reference>
<sequence length="54" mass="5671">MVANISHGIINLGTKKGDVTLILAPNSMHYPIIFLSIIAAGAIATTFNPVYTVS</sequence>
<evidence type="ECO:0000313" key="3">
    <source>
        <dbReference type="EMBL" id="KAK9669499.1"/>
    </source>
</evidence>
<protein>
    <recommendedName>
        <fullName evidence="2">AMP-dependent synthetase/ligase domain-containing protein</fullName>
    </recommendedName>
</protein>
<gene>
    <name evidence="3" type="ORF">RND81_13G135100</name>
</gene>
<keyword evidence="1" id="KW-0472">Membrane</keyword>
<evidence type="ECO:0000259" key="2">
    <source>
        <dbReference type="Pfam" id="PF00501"/>
    </source>
</evidence>
<feature type="transmembrane region" description="Helical" evidence="1">
    <location>
        <begin position="28"/>
        <end position="51"/>
    </location>
</feature>
<dbReference type="EMBL" id="JBDFQZ010000013">
    <property type="protein sequence ID" value="KAK9669499.1"/>
    <property type="molecule type" value="Genomic_DNA"/>
</dbReference>
<accession>A0AAW1H271</accession>
<organism evidence="3 4">
    <name type="scientific">Saponaria officinalis</name>
    <name type="common">Common soapwort</name>
    <name type="synonym">Lychnis saponaria</name>
    <dbReference type="NCBI Taxonomy" id="3572"/>
    <lineage>
        <taxon>Eukaryota</taxon>
        <taxon>Viridiplantae</taxon>
        <taxon>Streptophyta</taxon>
        <taxon>Embryophyta</taxon>
        <taxon>Tracheophyta</taxon>
        <taxon>Spermatophyta</taxon>
        <taxon>Magnoliopsida</taxon>
        <taxon>eudicotyledons</taxon>
        <taxon>Gunneridae</taxon>
        <taxon>Pentapetalae</taxon>
        <taxon>Caryophyllales</taxon>
        <taxon>Caryophyllaceae</taxon>
        <taxon>Caryophylleae</taxon>
        <taxon>Saponaria</taxon>
    </lineage>
</organism>
<keyword evidence="1" id="KW-0812">Transmembrane</keyword>
<feature type="domain" description="AMP-dependent synthetase/ligase" evidence="2">
    <location>
        <begin position="2"/>
        <end position="52"/>
    </location>
</feature>
<dbReference type="Proteomes" id="UP001443914">
    <property type="component" value="Unassembled WGS sequence"/>
</dbReference>